<name>A0A8J8NGX5_HALGN</name>
<proteinExistence type="predicted"/>
<evidence type="ECO:0000313" key="1">
    <source>
        <dbReference type="EMBL" id="TNV74817.1"/>
    </source>
</evidence>
<gene>
    <name evidence="1" type="ORF">FGO68_gene5810</name>
</gene>
<dbReference type="AlphaFoldDB" id="A0A8J8NGX5"/>
<protein>
    <submittedName>
        <fullName evidence="1">Uncharacterized protein</fullName>
    </submittedName>
</protein>
<evidence type="ECO:0000313" key="2">
    <source>
        <dbReference type="Proteomes" id="UP000785679"/>
    </source>
</evidence>
<comment type="caution">
    <text evidence="1">The sequence shown here is derived from an EMBL/GenBank/DDBJ whole genome shotgun (WGS) entry which is preliminary data.</text>
</comment>
<dbReference type="EMBL" id="RRYP01016613">
    <property type="protein sequence ID" value="TNV74817.1"/>
    <property type="molecule type" value="Genomic_DNA"/>
</dbReference>
<keyword evidence="2" id="KW-1185">Reference proteome</keyword>
<reference evidence="1" key="1">
    <citation type="submission" date="2019-06" db="EMBL/GenBank/DDBJ databases">
        <authorList>
            <person name="Zheng W."/>
        </authorList>
    </citation>
    <scope>NUCLEOTIDE SEQUENCE</scope>
    <source>
        <strain evidence="1">QDHG01</strain>
    </source>
</reference>
<dbReference type="Proteomes" id="UP000785679">
    <property type="component" value="Unassembled WGS sequence"/>
</dbReference>
<organism evidence="1 2">
    <name type="scientific">Halteria grandinella</name>
    <dbReference type="NCBI Taxonomy" id="5974"/>
    <lineage>
        <taxon>Eukaryota</taxon>
        <taxon>Sar</taxon>
        <taxon>Alveolata</taxon>
        <taxon>Ciliophora</taxon>
        <taxon>Intramacronucleata</taxon>
        <taxon>Spirotrichea</taxon>
        <taxon>Stichotrichia</taxon>
        <taxon>Sporadotrichida</taxon>
        <taxon>Halteriidae</taxon>
        <taxon>Halteria</taxon>
    </lineage>
</organism>
<accession>A0A8J8NGX5</accession>
<sequence>MEGSDNSNQYLIIQNAFRHMHGYVNSNAIQVQRKWNSTGGNVLISGNHFSEIAGCPTVLSGAILVGMQGDSNGTSNNSLALNLAIESESIVSEQFNVGFVSPFFHQLYGRLYLNEMSTILDNNTFINMSMGVAREIDNFFAKGALIKLVNIPNAQINSSTFINVGAYTLEHSRYLQAQIFGLSEVLISSNAKSELKQGQNPDQSAFMKTYLSTSLICGHGMRKLKLGPSNNFINIWLIDSYKSFDLSQLQGIILYLEQSKGELIIGGLDGETTIDQFEGFINPYTIERFKNWNPELNPQVVQNPEIINGAGSILINIHSNSNQLDNIFFSNLALSNVYNYPNGSDATQIPSIISTRINNSGMHITTNVTLSGIRISNSTLTSSCGYFQLQAKNIILDNIKMENIGNLPLMRNSMYEKLEEQETKNQLVTSSIFVISIIDENDSGVLSFSNSTFVDINS</sequence>